<name>A0A0A2M1M8_9FLAO</name>
<evidence type="ECO:0008006" key="5">
    <source>
        <dbReference type="Google" id="ProtNLM"/>
    </source>
</evidence>
<gene>
    <name evidence="3" type="ORF">Q765_09975</name>
</gene>
<feature type="transmembrane region" description="Helical" evidence="2">
    <location>
        <begin position="48"/>
        <end position="69"/>
    </location>
</feature>
<organism evidence="3 4">
    <name type="scientific">Flavobacterium rivuli WB 3.3-2 = DSM 21788</name>
    <dbReference type="NCBI Taxonomy" id="1121895"/>
    <lineage>
        <taxon>Bacteria</taxon>
        <taxon>Pseudomonadati</taxon>
        <taxon>Bacteroidota</taxon>
        <taxon>Flavobacteriia</taxon>
        <taxon>Flavobacteriales</taxon>
        <taxon>Flavobacteriaceae</taxon>
        <taxon>Flavobacterium</taxon>
    </lineage>
</organism>
<keyword evidence="2" id="KW-0472">Membrane</keyword>
<evidence type="ECO:0000256" key="1">
    <source>
        <dbReference type="SAM" id="Coils"/>
    </source>
</evidence>
<sequence>MKNEKDNLDELFSHFEGQWDTDHPDLGHQERFLNRLDGKKKQRFPFKLAAPVAAAVAILMGLLIVFNPMQNKNMALNKMSPQAKETQIYFSSIIEKELTKVEKENSPETKKIVQDALNHMQLLEADYNRLTLELQEKGENKKILHAMITNLQVRIAFLEKVLVQIENIKKIKESHHENNII</sequence>
<accession>A0A0A2M1M8</accession>
<reference evidence="3 4" key="1">
    <citation type="submission" date="2013-09" db="EMBL/GenBank/DDBJ databases">
        <authorList>
            <person name="Zeng Z."/>
            <person name="Chen C."/>
        </authorList>
    </citation>
    <scope>NUCLEOTIDE SEQUENCE [LARGE SCALE GENOMIC DNA]</scope>
    <source>
        <strain evidence="3 4">WB 3.3-2</strain>
    </source>
</reference>
<evidence type="ECO:0000313" key="4">
    <source>
        <dbReference type="Proteomes" id="UP000030152"/>
    </source>
</evidence>
<keyword evidence="2" id="KW-1133">Transmembrane helix</keyword>
<dbReference type="AlphaFoldDB" id="A0A0A2M1M8"/>
<dbReference type="EMBL" id="JRLX01000009">
    <property type="protein sequence ID" value="KGO86547.1"/>
    <property type="molecule type" value="Genomic_DNA"/>
</dbReference>
<keyword evidence="2" id="KW-0812">Transmembrane</keyword>
<dbReference type="eggNOG" id="ENOG50323WE">
    <property type="taxonomic scope" value="Bacteria"/>
</dbReference>
<evidence type="ECO:0000313" key="3">
    <source>
        <dbReference type="EMBL" id="KGO86547.1"/>
    </source>
</evidence>
<comment type="caution">
    <text evidence="3">The sequence shown here is derived from an EMBL/GenBank/DDBJ whole genome shotgun (WGS) entry which is preliminary data.</text>
</comment>
<keyword evidence="1" id="KW-0175">Coiled coil</keyword>
<evidence type="ECO:0000256" key="2">
    <source>
        <dbReference type="SAM" id="Phobius"/>
    </source>
</evidence>
<dbReference type="Proteomes" id="UP000030152">
    <property type="component" value="Unassembled WGS sequence"/>
</dbReference>
<dbReference type="STRING" id="1121895.GCA_000378485_03070"/>
<protein>
    <recommendedName>
        <fullName evidence="5">Anti-sigma factor</fullName>
    </recommendedName>
</protein>
<feature type="coiled-coil region" evidence="1">
    <location>
        <begin position="113"/>
        <end position="168"/>
    </location>
</feature>
<proteinExistence type="predicted"/>
<keyword evidence="4" id="KW-1185">Reference proteome</keyword>